<protein>
    <submittedName>
        <fullName evidence="2">S-layer homology domain</fullName>
    </submittedName>
</protein>
<evidence type="ECO:0000259" key="1">
    <source>
        <dbReference type="PROSITE" id="PS51272"/>
    </source>
</evidence>
<name>A0A8S5LQ13_9CAUD</name>
<dbReference type="InterPro" id="IPR001119">
    <property type="entry name" value="SLH_dom"/>
</dbReference>
<sequence>MNNLKKQILSVAVATSTVLSCVPVSMAAIPADVQGTRYEEPVQILSALNIMVGDENGAYRLDDTIIRSEVAKMAIHALGLEDAAESSKGQTMFDDVSTDHWANGYINLAVSQGIIEGDGDGNFRPNAPISYAEAMTIMVRATGYTVSAEENGGYPHGYMKTGTSNGLAKNVQGSYSDKISRGNVAYLTTNALESKLMEQTGFGSDGKYEITEKTLLKDKLKVTKDTGRITAIENTSLTGSSSLAKGQIKIDNKTYETAYNMNNLLGYNVTYYVKNEGKNDESVILAMPIQNQNNDLTISSELFSKLTTKNGNTAIEYFKDENTSKTNTAEISSDATLIYNGKYQAMDKNLIDLTDKSGNITLLDSNKNGKYDIVFVKNYENIVVDSVSSTGKIVDKYSQKVLKLDDTVDFRITKGLEEISVSDLAEYDVLSVAASLDKELYEVEVTNKTVEGKVTGKDSKGVLINGTKYKVAANYTDSIDIGSDGVFYLDTDGKIAAFDASKTLSSNYAYLMKAYYTKNTEKASFKLFTKDGKEVTLDANNKIKFNGKSNVKALDVVNSLNTSEDVTASQLVTYSTNADNKITAINTAVDNSESGAVNTDKFTKNYDLTNAKFSKTLSKVGNVRVDDNTVIFDITENTDDYAIRNIAMFEDGQTYNVSVYDMSENYTAKVMVVTNSQINAAADSSIAVVKDIVKATNNDDEQTDMLVALVDGKEVSIYAESENILVNGDRKLQEGDIIQYKTNSKGEIVSIRLLLDITAKNNEFTLNPTDKLEIVYGKVTKKFSNSVNVSVNDSNTVNYTIPAETPVYSVDTTKSKNPITVAEISDIQNFDSDENNRIFIKIYDDVVSEIVIIK</sequence>
<dbReference type="Pfam" id="PF00395">
    <property type="entry name" value="SLH"/>
    <property type="match status" value="1"/>
</dbReference>
<dbReference type="EMBL" id="BK015895">
    <property type="protein sequence ID" value="DAD72141.1"/>
    <property type="molecule type" value="Genomic_DNA"/>
</dbReference>
<reference evidence="2" key="1">
    <citation type="journal article" date="2021" name="Proc. Natl. Acad. Sci. U.S.A.">
        <title>A Catalog of Tens of Thousands of Viruses from Human Metagenomes Reveals Hidden Associations with Chronic Diseases.</title>
        <authorList>
            <person name="Tisza M.J."/>
            <person name="Buck C.B."/>
        </authorList>
    </citation>
    <scope>NUCLEOTIDE SEQUENCE</scope>
    <source>
        <strain evidence="2">CtTC45</strain>
    </source>
</reference>
<organism evidence="2">
    <name type="scientific">Siphoviridae sp. ctTC45</name>
    <dbReference type="NCBI Taxonomy" id="2827573"/>
    <lineage>
        <taxon>Viruses</taxon>
        <taxon>Duplodnaviria</taxon>
        <taxon>Heunggongvirae</taxon>
        <taxon>Uroviricota</taxon>
        <taxon>Caudoviricetes</taxon>
    </lineage>
</organism>
<proteinExistence type="predicted"/>
<accession>A0A8S5LQ13</accession>
<dbReference type="PROSITE" id="PS51257">
    <property type="entry name" value="PROKAR_LIPOPROTEIN"/>
    <property type="match status" value="1"/>
</dbReference>
<feature type="domain" description="SLH" evidence="1">
    <location>
        <begin position="89"/>
        <end position="152"/>
    </location>
</feature>
<feature type="domain" description="SLH" evidence="1">
    <location>
        <begin position="25"/>
        <end position="88"/>
    </location>
</feature>
<evidence type="ECO:0000313" key="2">
    <source>
        <dbReference type="EMBL" id="DAD72141.1"/>
    </source>
</evidence>
<dbReference type="PROSITE" id="PS51272">
    <property type="entry name" value="SLH"/>
    <property type="match status" value="2"/>
</dbReference>